<dbReference type="Proteomes" id="UP000076858">
    <property type="component" value="Unassembled WGS sequence"/>
</dbReference>
<keyword evidence="7 9" id="KW-0496">Mitochondrion</keyword>
<dbReference type="GO" id="GO:0005743">
    <property type="term" value="C:mitochondrial inner membrane"/>
    <property type="evidence" value="ECO:0007669"/>
    <property type="project" value="TreeGrafter"/>
</dbReference>
<sequence length="317" mass="34955">MERIKIDEPRWDQSTYQGRANHFFTTTNPLNLLCSDKELDKAKEIVVKYRKDGQLNGLTIGDLWKAKHVYDSAFHPDTGEKMLIIGRMSAQVPCNMFITGCMMTFYRTTPAVVFWQWINQSFNAIVNYTNRSGNSPITNQQLGTSYALATSGALVTALGLNSLTKSMSPIIGRLVPFAAVAAANCVNIPLMRMHEIQKGITVSDEHGNVLGESSIAAKWGITQVVLSRIGMASPGMVLPPLLMNYLDRKGFLKRFPWSAAPIQVTLCGVLLTFATPMCCALFPQKASISVDSLEPELQAKIRQSPTAPSVVYYNKGL</sequence>
<accession>A0A162QM28</accession>
<organism evidence="10 11">
    <name type="scientific">Daphnia magna</name>
    <dbReference type="NCBI Taxonomy" id="35525"/>
    <lineage>
        <taxon>Eukaryota</taxon>
        <taxon>Metazoa</taxon>
        <taxon>Ecdysozoa</taxon>
        <taxon>Arthropoda</taxon>
        <taxon>Crustacea</taxon>
        <taxon>Branchiopoda</taxon>
        <taxon>Diplostraca</taxon>
        <taxon>Cladocera</taxon>
        <taxon>Anomopoda</taxon>
        <taxon>Daphniidae</taxon>
        <taxon>Daphnia</taxon>
    </lineage>
</organism>
<keyword evidence="6 9" id="KW-1133">Transmembrane helix</keyword>
<feature type="transmembrane region" description="Helical" evidence="9">
    <location>
        <begin position="262"/>
        <end position="282"/>
    </location>
</feature>
<reference evidence="10 11" key="1">
    <citation type="submission" date="2016-03" db="EMBL/GenBank/DDBJ databases">
        <title>EvidentialGene: Evidence-directed Construction of Genes on Genomes.</title>
        <authorList>
            <person name="Gilbert D.G."/>
            <person name="Choi J.-H."/>
            <person name="Mockaitis K."/>
            <person name="Colbourne J."/>
            <person name="Pfrender M."/>
        </authorList>
    </citation>
    <scope>NUCLEOTIDE SEQUENCE [LARGE SCALE GENOMIC DNA]</scope>
    <source>
        <strain evidence="10 11">Xinb3</strain>
        <tissue evidence="10">Complete organism</tissue>
    </source>
</reference>
<comment type="similarity">
    <text evidence="2 9">Belongs to the sideroflexin family.</text>
</comment>
<evidence type="ECO:0000313" key="11">
    <source>
        <dbReference type="Proteomes" id="UP000076858"/>
    </source>
</evidence>
<dbReference type="GO" id="GO:0015075">
    <property type="term" value="F:monoatomic ion transmembrane transporter activity"/>
    <property type="evidence" value="ECO:0007669"/>
    <property type="project" value="InterPro"/>
</dbReference>
<evidence type="ECO:0000256" key="5">
    <source>
        <dbReference type="ARBA" id="ARBA00022970"/>
    </source>
</evidence>
<evidence type="ECO:0000256" key="8">
    <source>
        <dbReference type="ARBA" id="ARBA00023136"/>
    </source>
</evidence>
<keyword evidence="4 9" id="KW-0812">Transmembrane</keyword>
<proteinExistence type="inferred from homology"/>
<dbReference type="AlphaFoldDB" id="A0A162QM28"/>
<evidence type="ECO:0000256" key="9">
    <source>
        <dbReference type="RuleBase" id="RU362000"/>
    </source>
</evidence>
<evidence type="ECO:0000256" key="1">
    <source>
        <dbReference type="ARBA" id="ARBA00004225"/>
    </source>
</evidence>
<dbReference type="STRING" id="35525.A0A162QM28"/>
<comment type="subcellular location">
    <subcellularLocation>
        <location evidence="1 9">Mitochondrion membrane</location>
        <topology evidence="1 9">Multi-pass membrane protein</topology>
    </subcellularLocation>
</comment>
<feature type="transmembrane region" description="Helical" evidence="9">
    <location>
        <begin position="170"/>
        <end position="190"/>
    </location>
</feature>
<feature type="transmembrane region" description="Helical" evidence="9">
    <location>
        <begin position="225"/>
        <end position="242"/>
    </location>
</feature>
<keyword evidence="5" id="KW-0029">Amino-acid transport</keyword>
<name>A0A162QM28_9CRUS</name>
<dbReference type="OrthoDB" id="6608471at2759"/>
<dbReference type="InterPro" id="IPR004686">
    <property type="entry name" value="Mtc"/>
</dbReference>
<evidence type="ECO:0000256" key="3">
    <source>
        <dbReference type="ARBA" id="ARBA00022448"/>
    </source>
</evidence>
<evidence type="ECO:0000256" key="6">
    <source>
        <dbReference type="ARBA" id="ARBA00022989"/>
    </source>
</evidence>
<keyword evidence="11" id="KW-1185">Reference proteome</keyword>
<evidence type="ECO:0000256" key="4">
    <source>
        <dbReference type="ARBA" id="ARBA00022692"/>
    </source>
</evidence>
<dbReference type="Pfam" id="PF03820">
    <property type="entry name" value="SFXNs"/>
    <property type="match status" value="1"/>
</dbReference>
<evidence type="ECO:0000313" key="10">
    <source>
        <dbReference type="EMBL" id="KZS19791.1"/>
    </source>
</evidence>
<protein>
    <recommendedName>
        <fullName evidence="9">Sidoreflexin</fullName>
    </recommendedName>
</protein>
<comment type="caution">
    <text evidence="10">The sequence shown here is derived from an EMBL/GenBank/DDBJ whole genome shotgun (WGS) entry which is preliminary data.</text>
</comment>
<keyword evidence="3" id="KW-0813">Transport</keyword>
<evidence type="ECO:0000256" key="7">
    <source>
        <dbReference type="ARBA" id="ARBA00023128"/>
    </source>
</evidence>
<keyword evidence="8 9" id="KW-0472">Membrane</keyword>
<dbReference type="PANTHER" id="PTHR11153">
    <property type="entry name" value="SIDEROFLEXIN"/>
    <property type="match status" value="1"/>
</dbReference>
<comment type="caution">
    <text evidence="9">Lacks conserved residue(s) required for the propagation of feature annotation.</text>
</comment>
<dbReference type="EMBL" id="LRGB01000311">
    <property type="protein sequence ID" value="KZS19791.1"/>
    <property type="molecule type" value="Genomic_DNA"/>
</dbReference>
<gene>
    <name evidence="10" type="ORF">APZ42_013547</name>
</gene>
<dbReference type="NCBIfam" id="TIGR00798">
    <property type="entry name" value="mtc"/>
    <property type="match status" value="1"/>
</dbReference>
<dbReference type="GO" id="GO:0140300">
    <property type="term" value="P:serine import into mitochondrion"/>
    <property type="evidence" value="ECO:0007669"/>
    <property type="project" value="TreeGrafter"/>
</dbReference>
<dbReference type="PANTHER" id="PTHR11153:SF8">
    <property type="entry name" value="SIDEROFLEXIN-1"/>
    <property type="match status" value="1"/>
</dbReference>
<evidence type="ECO:0000256" key="2">
    <source>
        <dbReference type="ARBA" id="ARBA00005974"/>
    </source>
</evidence>